<feature type="region of interest" description="Disordered" evidence="1">
    <location>
        <begin position="1"/>
        <end position="22"/>
    </location>
</feature>
<evidence type="ECO:0000313" key="3">
    <source>
        <dbReference type="Proteomes" id="UP000037997"/>
    </source>
</evidence>
<dbReference type="RefSeq" id="WP_005022192.1">
    <property type="nucleotide sequence ID" value="NZ_CABKNZ010000042.1"/>
</dbReference>
<dbReference type="EMBL" id="JNOC01000043">
    <property type="protein sequence ID" value="KPH55447.1"/>
    <property type="molecule type" value="Genomic_DNA"/>
</dbReference>
<accession>A0A0N1EHS6</accession>
<organism evidence="2 3">
    <name type="scientific">Helicobacter pullorum</name>
    <dbReference type="NCBI Taxonomy" id="35818"/>
    <lineage>
        <taxon>Bacteria</taxon>
        <taxon>Pseudomonadati</taxon>
        <taxon>Campylobacterota</taxon>
        <taxon>Epsilonproteobacteria</taxon>
        <taxon>Campylobacterales</taxon>
        <taxon>Helicobacteraceae</taxon>
        <taxon>Helicobacter</taxon>
    </lineage>
</organism>
<proteinExistence type="predicted"/>
<gene>
    <name evidence="2" type="ORF">HPU229334_08350</name>
</gene>
<dbReference type="OrthoDB" id="5368688at2"/>
<protein>
    <submittedName>
        <fullName evidence="2">Uncharacterized protein</fullName>
    </submittedName>
</protein>
<evidence type="ECO:0000313" key="2">
    <source>
        <dbReference type="EMBL" id="KPH55447.1"/>
    </source>
</evidence>
<comment type="caution">
    <text evidence="2">The sequence shown here is derived from an EMBL/GenBank/DDBJ whole genome shotgun (WGS) entry which is preliminary data.</text>
</comment>
<dbReference type="AlphaFoldDB" id="A0A0N1EHS6"/>
<dbReference type="PATRIC" id="fig|35818.11.peg.1653"/>
<sequence>MATDTQNNTTNKQNNTQRPSRRQIIEHNQQRKISLIENNISAEVFIPESQAVSRTFRHFRMLDPIDASLRAFWGDKITSKDMEKWLKMQDEIHAKIVEAQEFGMNLLIENGRTRGIENFLLRQEVRRGIEKKEKEAKEESKAKAS</sequence>
<name>A0A0N1EHS6_9HELI</name>
<feature type="compositionally biased region" description="Low complexity" evidence="1">
    <location>
        <begin position="1"/>
        <end position="17"/>
    </location>
</feature>
<reference evidence="2 3" key="1">
    <citation type="submission" date="2014-06" db="EMBL/GenBank/DDBJ databases">
        <title>Helicobacter pullorum isolates in fresh chicken meat - phenotypic and genotypic features.</title>
        <authorList>
            <person name="Borges V."/>
            <person name="Santos A."/>
            <person name="Correia C.B."/>
            <person name="Saraiva M."/>
            <person name="Menard A."/>
            <person name="Vieira L."/>
            <person name="Sampaio D.A."/>
            <person name="Gomes J.P."/>
            <person name="Oleastro M."/>
        </authorList>
    </citation>
    <scope>NUCLEOTIDE SEQUENCE [LARGE SCALE GENOMIC DNA]</scope>
    <source>
        <strain evidence="2 3">229334/12</strain>
    </source>
</reference>
<dbReference type="Proteomes" id="UP000037997">
    <property type="component" value="Unassembled WGS sequence"/>
</dbReference>
<evidence type="ECO:0000256" key="1">
    <source>
        <dbReference type="SAM" id="MobiDB-lite"/>
    </source>
</evidence>